<gene>
    <name evidence="3" type="ORF">SAMN04487928_13730</name>
</gene>
<dbReference type="EMBL" id="FOXO01000037">
    <property type="protein sequence ID" value="SFQ35479.1"/>
    <property type="molecule type" value="Genomic_DNA"/>
</dbReference>
<keyword evidence="1" id="KW-0472">Membrane</keyword>
<dbReference type="Gene3D" id="1.10.8.10">
    <property type="entry name" value="DNA helicase RuvA subunit, C-terminal domain"/>
    <property type="match status" value="1"/>
</dbReference>
<protein>
    <recommendedName>
        <fullName evidence="2">DUF4342 domain-containing protein</fullName>
    </recommendedName>
</protein>
<dbReference type="InterPro" id="IPR009060">
    <property type="entry name" value="UBA-like_sf"/>
</dbReference>
<sequence length="129" mass="13763">MNITLEAIEKVMEQTGVEYKAAKEALLKTDGDPDAAIKLIQPDTKDISEDIKEAMDKLKKKVEEGNVDRVQIKKGNEVVFSVPVNVGIVGGIIGLAAAPWALIAGSVAAFGLGCRLEVVKKDGTTDEIK</sequence>
<keyword evidence="4" id="KW-1185">Reference proteome</keyword>
<name>A0A1I5XU29_9FIRM</name>
<accession>A0A1I5XU29</accession>
<dbReference type="AlphaFoldDB" id="A0A1I5XU29"/>
<dbReference type="RefSeq" id="WP_035764832.1">
    <property type="nucleotide sequence ID" value="NZ_FOXO01000037.1"/>
</dbReference>
<dbReference type="Proteomes" id="UP000182624">
    <property type="component" value="Unassembled WGS sequence"/>
</dbReference>
<organism evidence="3 4">
    <name type="scientific">Butyrivibrio proteoclasticus</name>
    <dbReference type="NCBI Taxonomy" id="43305"/>
    <lineage>
        <taxon>Bacteria</taxon>
        <taxon>Bacillati</taxon>
        <taxon>Bacillota</taxon>
        <taxon>Clostridia</taxon>
        <taxon>Lachnospirales</taxon>
        <taxon>Lachnospiraceae</taxon>
        <taxon>Butyrivibrio</taxon>
    </lineage>
</organism>
<feature type="transmembrane region" description="Helical" evidence="1">
    <location>
        <begin position="88"/>
        <end position="112"/>
    </location>
</feature>
<evidence type="ECO:0000259" key="2">
    <source>
        <dbReference type="Pfam" id="PF14242"/>
    </source>
</evidence>
<reference evidence="4" key="1">
    <citation type="submission" date="2016-10" db="EMBL/GenBank/DDBJ databases">
        <authorList>
            <person name="Varghese N."/>
            <person name="Submissions S."/>
        </authorList>
    </citation>
    <scope>NUCLEOTIDE SEQUENCE [LARGE SCALE GENOMIC DNA]</scope>
    <source>
        <strain evidence="4">P18</strain>
    </source>
</reference>
<evidence type="ECO:0000256" key="1">
    <source>
        <dbReference type="SAM" id="Phobius"/>
    </source>
</evidence>
<dbReference type="InterPro" id="IPR025642">
    <property type="entry name" value="DUF4342"/>
</dbReference>
<keyword evidence="1" id="KW-0812">Transmembrane</keyword>
<proteinExistence type="predicted"/>
<dbReference type="Pfam" id="PF14242">
    <property type="entry name" value="DUF4342"/>
    <property type="match status" value="1"/>
</dbReference>
<evidence type="ECO:0000313" key="4">
    <source>
        <dbReference type="Proteomes" id="UP000182624"/>
    </source>
</evidence>
<evidence type="ECO:0000313" key="3">
    <source>
        <dbReference type="EMBL" id="SFQ35479.1"/>
    </source>
</evidence>
<dbReference type="SUPFAM" id="SSF46934">
    <property type="entry name" value="UBA-like"/>
    <property type="match status" value="1"/>
</dbReference>
<feature type="domain" description="DUF4342" evidence="2">
    <location>
        <begin position="45"/>
        <end position="120"/>
    </location>
</feature>
<keyword evidence="1" id="KW-1133">Transmembrane helix</keyword>